<evidence type="ECO:0000256" key="1">
    <source>
        <dbReference type="ARBA" id="ARBA00010815"/>
    </source>
</evidence>
<accession>A0A6A5K092</accession>
<dbReference type="Gene3D" id="3.40.50.150">
    <property type="entry name" value="Vaccinia Virus protein VP39"/>
    <property type="match status" value="1"/>
</dbReference>
<evidence type="ECO:0000256" key="3">
    <source>
        <dbReference type="ARBA" id="ARBA00022679"/>
    </source>
</evidence>
<dbReference type="InterPro" id="IPR050723">
    <property type="entry name" value="CFA/CMAS"/>
</dbReference>
<dbReference type="Proteomes" id="UP000800040">
    <property type="component" value="Unassembled WGS sequence"/>
</dbReference>
<dbReference type="Pfam" id="PF02353">
    <property type="entry name" value="CMAS"/>
    <property type="match status" value="1"/>
</dbReference>
<keyword evidence="2" id="KW-0489">Methyltransferase</keyword>
<dbReference type="InterPro" id="IPR003333">
    <property type="entry name" value="CMAS"/>
</dbReference>
<reference evidence="6" key="1">
    <citation type="submission" date="2020-01" db="EMBL/GenBank/DDBJ databases">
        <authorList>
            <consortium name="DOE Joint Genome Institute"/>
            <person name="Haridas S."/>
            <person name="Albert R."/>
            <person name="Binder M."/>
            <person name="Bloem J."/>
            <person name="Labutti K."/>
            <person name="Salamov A."/>
            <person name="Andreopoulos B."/>
            <person name="Baker S.E."/>
            <person name="Barry K."/>
            <person name="Bills G."/>
            <person name="Bluhm B.H."/>
            <person name="Cannon C."/>
            <person name="Castanera R."/>
            <person name="Culley D.E."/>
            <person name="Daum C."/>
            <person name="Ezra D."/>
            <person name="Gonzalez J.B."/>
            <person name="Henrissat B."/>
            <person name="Kuo A."/>
            <person name="Liang C."/>
            <person name="Lipzen A."/>
            <person name="Lutzoni F."/>
            <person name="Magnuson J."/>
            <person name="Mondo S."/>
            <person name="Nolan M."/>
            <person name="Ohm R."/>
            <person name="Pangilinan J."/>
            <person name="Park H.-J."/>
            <person name="Ramirez L."/>
            <person name="Alfaro M."/>
            <person name="Sun H."/>
            <person name="Tritt A."/>
            <person name="Yoshinaga Y."/>
            <person name="Zwiers L.-H."/>
            <person name="Turgeon B.G."/>
            <person name="Goodwin S.B."/>
            <person name="Spatafora J.W."/>
            <person name="Crous P.W."/>
            <person name="Grigoriev I.V."/>
        </authorList>
    </citation>
    <scope>NUCLEOTIDE SEQUENCE</scope>
    <source>
        <strain evidence="6">P77</strain>
    </source>
</reference>
<evidence type="ECO:0000256" key="4">
    <source>
        <dbReference type="ARBA" id="ARBA00022691"/>
    </source>
</evidence>
<keyword evidence="5" id="KW-0443">Lipid metabolism</keyword>
<evidence type="ECO:0000256" key="5">
    <source>
        <dbReference type="ARBA" id="ARBA00023098"/>
    </source>
</evidence>
<dbReference type="GO" id="GO:0008168">
    <property type="term" value="F:methyltransferase activity"/>
    <property type="evidence" value="ECO:0007669"/>
    <property type="project" value="UniProtKB-KW"/>
</dbReference>
<evidence type="ECO:0000313" key="7">
    <source>
        <dbReference type="Proteomes" id="UP000800040"/>
    </source>
</evidence>
<proteinExistence type="inferred from homology"/>
<name>A0A6A5K092_9PLEO</name>
<sequence>MTILSPITGAASSVLSTVTSQAWGPLVNLCRNGTLSQFQNLKHGKLVLFEGGSSKASAVFGSDKEGLPIAFLDVRDEKFWVRLALFADMGFAESYMLGEFTSPDLTRFFELFILNRNYLANGSTFTSAISSGLAGLVRGSNNLKNARLNISAHYDISNEMFAAFLSPDMTYSCPIWLPKSNPKSAHETLYDAQMRKLDRFIDNTHIKGTDHVLEIGTGWGSFALRAVQRTGCRVTSLTLSIEQKELAEQRIREAGMSTNITVLLCDYRSLEVPETGPFDKLVSIEMLEAVGKEYLVTYFQCVDKLLKKEGGIACFQCITMPDARYEAYAKSDDFIRRYIFPGGHLPAISELVAAIHSATGGALVVDSIENIGPHYAKALRLWRESFLENWDRSIKPQLLREKSSQGMDGEGADVFCRKWDYYFRYSEAGFLSKTLGDVILTVGREGAVLMMEDVPL</sequence>
<keyword evidence="3" id="KW-0808">Transferase</keyword>
<dbReference type="AlphaFoldDB" id="A0A6A5K092"/>
<evidence type="ECO:0000256" key="2">
    <source>
        <dbReference type="ARBA" id="ARBA00022603"/>
    </source>
</evidence>
<dbReference type="SUPFAM" id="SSF53335">
    <property type="entry name" value="S-adenosyl-L-methionine-dependent methyltransferases"/>
    <property type="match status" value="1"/>
</dbReference>
<evidence type="ECO:0000313" key="6">
    <source>
        <dbReference type="EMBL" id="KAF1830985.1"/>
    </source>
</evidence>
<gene>
    <name evidence="6" type="ORF">BDW02DRAFT_74214</name>
</gene>
<dbReference type="PANTHER" id="PTHR43667">
    <property type="entry name" value="CYCLOPROPANE-FATTY-ACYL-PHOSPHOLIPID SYNTHASE"/>
    <property type="match status" value="1"/>
</dbReference>
<keyword evidence="4" id="KW-0949">S-adenosyl-L-methionine</keyword>
<organism evidence="6 7">
    <name type="scientific">Decorospora gaudefroyi</name>
    <dbReference type="NCBI Taxonomy" id="184978"/>
    <lineage>
        <taxon>Eukaryota</taxon>
        <taxon>Fungi</taxon>
        <taxon>Dikarya</taxon>
        <taxon>Ascomycota</taxon>
        <taxon>Pezizomycotina</taxon>
        <taxon>Dothideomycetes</taxon>
        <taxon>Pleosporomycetidae</taxon>
        <taxon>Pleosporales</taxon>
        <taxon>Pleosporineae</taxon>
        <taxon>Pleosporaceae</taxon>
        <taxon>Decorospora</taxon>
    </lineage>
</organism>
<comment type="similarity">
    <text evidence="1">Belongs to the CFA/CMAS family.</text>
</comment>
<keyword evidence="7" id="KW-1185">Reference proteome</keyword>
<protein>
    <submittedName>
        <fullName evidence="6">Cyclopropane-fatty-acyl-phospholipid synthase</fullName>
    </submittedName>
</protein>
<dbReference type="PIRSF" id="PIRSF003085">
    <property type="entry name" value="CMAS"/>
    <property type="match status" value="1"/>
</dbReference>
<dbReference type="OrthoDB" id="8300214at2759"/>
<dbReference type="InterPro" id="IPR029063">
    <property type="entry name" value="SAM-dependent_MTases_sf"/>
</dbReference>
<dbReference type="GO" id="GO:0032259">
    <property type="term" value="P:methylation"/>
    <property type="evidence" value="ECO:0007669"/>
    <property type="project" value="UniProtKB-KW"/>
</dbReference>
<dbReference type="CDD" id="cd02440">
    <property type="entry name" value="AdoMet_MTases"/>
    <property type="match status" value="1"/>
</dbReference>
<dbReference type="GO" id="GO:0008610">
    <property type="term" value="P:lipid biosynthetic process"/>
    <property type="evidence" value="ECO:0007669"/>
    <property type="project" value="InterPro"/>
</dbReference>
<dbReference type="PANTHER" id="PTHR43667:SF2">
    <property type="entry name" value="FATTY ACID C-METHYL TRANSFERASE"/>
    <property type="match status" value="1"/>
</dbReference>
<dbReference type="EMBL" id="ML975377">
    <property type="protein sequence ID" value="KAF1830985.1"/>
    <property type="molecule type" value="Genomic_DNA"/>
</dbReference>